<evidence type="ECO:0000313" key="1">
    <source>
        <dbReference type="EMBL" id="KYN12110.1"/>
    </source>
</evidence>
<sequence>LPTFFGSYDQWPNFRDTFKAVIDENSNLSDIKKLYLKLAFKGVAAEILESMEMSADNYDVAWNLLESRFENKRILVHHHVQALVEFPVMQKESPTELRQLLDHTEKHVRALKKLGELTEQWHHPCPFNDR</sequence>
<dbReference type="InterPro" id="IPR005312">
    <property type="entry name" value="DUF1759"/>
</dbReference>
<evidence type="ECO:0000313" key="2">
    <source>
        <dbReference type="Proteomes" id="UP000078492"/>
    </source>
</evidence>
<dbReference type="PANTHER" id="PTHR22954">
    <property type="entry name" value="RETROVIRAL PROTEASE-RELATED"/>
    <property type="match status" value="1"/>
</dbReference>
<proteinExistence type="predicted"/>
<accession>A0A151IWD0</accession>
<feature type="non-terminal residue" evidence="1">
    <location>
        <position position="1"/>
    </location>
</feature>
<dbReference type="EMBL" id="KQ980865">
    <property type="protein sequence ID" value="KYN12110.1"/>
    <property type="molecule type" value="Genomic_DNA"/>
</dbReference>
<organism evidence="1 2">
    <name type="scientific">Trachymyrmex cornetzi</name>
    <dbReference type="NCBI Taxonomy" id="471704"/>
    <lineage>
        <taxon>Eukaryota</taxon>
        <taxon>Metazoa</taxon>
        <taxon>Ecdysozoa</taxon>
        <taxon>Arthropoda</taxon>
        <taxon>Hexapoda</taxon>
        <taxon>Insecta</taxon>
        <taxon>Pterygota</taxon>
        <taxon>Neoptera</taxon>
        <taxon>Endopterygota</taxon>
        <taxon>Hymenoptera</taxon>
        <taxon>Apocrita</taxon>
        <taxon>Aculeata</taxon>
        <taxon>Formicoidea</taxon>
        <taxon>Formicidae</taxon>
        <taxon>Myrmicinae</taxon>
        <taxon>Trachymyrmex</taxon>
    </lineage>
</organism>
<dbReference type="Proteomes" id="UP000078492">
    <property type="component" value="Unassembled WGS sequence"/>
</dbReference>
<keyword evidence="2" id="KW-1185">Reference proteome</keyword>
<protein>
    <submittedName>
        <fullName evidence="1">Uncharacterized protein</fullName>
    </submittedName>
</protein>
<dbReference type="PANTHER" id="PTHR22954:SF3">
    <property type="entry name" value="PROTEIN CBG08539"/>
    <property type="match status" value="1"/>
</dbReference>
<dbReference type="AlphaFoldDB" id="A0A151IWD0"/>
<name>A0A151IWD0_9HYME</name>
<dbReference type="STRING" id="471704.A0A151IWD0"/>
<gene>
    <name evidence="1" type="ORF">ALC57_15724</name>
</gene>
<dbReference type="Pfam" id="PF03564">
    <property type="entry name" value="DUF1759"/>
    <property type="match status" value="1"/>
</dbReference>
<reference evidence="1 2" key="1">
    <citation type="submission" date="2015-09" db="EMBL/GenBank/DDBJ databases">
        <title>Trachymyrmex cornetzi WGS genome.</title>
        <authorList>
            <person name="Nygaard S."/>
            <person name="Hu H."/>
            <person name="Boomsma J."/>
            <person name="Zhang G."/>
        </authorList>
    </citation>
    <scope>NUCLEOTIDE SEQUENCE [LARGE SCALE GENOMIC DNA]</scope>
    <source>
        <strain evidence="1">Tcor2-1</strain>
        <tissue evidence="1">Whole body</tissue>
    </source>
</reference>